<dbReference type="CDD" id="cd06911">
    <property type="entry name" value="VirB9_CagX_TrbG"/>
    <property type="match status" value="1"/>
</dbReference>
<proteinExistence type="inferred from homology"/>
<feature type="transmembrane region" description="Helical" evidence="3">
    <location>
        <begin position="20"/>
        <end position="38"/>
    </location>
</feature>
<dbReference type="Pfam" id="PF03524">
    <property type="entry name" value="CagX"/>
    <property type="match status" value="1"/>
</dbReference>
<dbReference type="RefSeq" id="WP_052096470.1">
    <property type="nucleotide sequence ID" value="NZ_FZNG01000035.1"/>
</dbReference>
<evidence type="ECO:0000256" key="3">
    <source>
        <dbReference type="SAM" id="Phobius"/>
    </source>
</evidence>
<dbReference type="InterPro" id="IPR038161">
    <property type="entry name" value="VirB9/CagX/TrbG_C_sf"/>
</dbReference>
<dbReference type="InterPro" id="IPR033645">
    <property type="entry name" value="VirB9/CagX/TrbG_C"/>
</dbReference>
<evidence type="ECO:0000313" key="4">
    <source>
        <dbReference type="EMBL" id="TLD84671.1"/>
    </source>
</evidence>
<protein>
    <submittedName>
        <fullName evidence="4">Type IV secretion system protein VirB9</fullName>
    </submittedName>
</protein>
<evidence type="ECO:0000313" key="5">
    <source>
        <dbReference type="Proteomes" id="UP000029878"/>
    </source>
</evidence>
<dbReference type="Proteomes" id="UP000029878">
    <property type="component" value="Unassembled WGS sequence"/>
</dbReference>
<keyword evidence="3" id="KW-0472">Membrane</keyword>
<keyword evidence="3" id="KW-1133">Transmembrane helix</keyword>
<dbReference type="AlphaFoldDB" id="A0A4U8SEW4"/>
<dbReference type="EMBL" id="JRPL02000002">
    <property type="protein sequence ID" value="TLD84671.1"/>
    <property type="molecule type" value="Genomic_DNA"/>
</dbReference>
<accession>A0A4U8SEW4</accession>
<dbReference type="Gene3D" id="2.60.40.2500">
    <property type="match status" value="1"/>
</dbReference>
<keyword evidence="2" id="KW-0732">Signal</keyword>
<organism evidence="4 5">
    <name type="scientific">Helicobacter trogontum</name>
    <dbReference type="NCBI Taxonomy" id="50960"/>
    <lineage>
        <taxon>Bacteria</taxon>
        <taxon>Pseudomonadati</taxon>
        <taxon>Campylobacterota</taxon>
        <taxon>Epsilonproteobacteria</taxon>
        <taxon>Campylobacterales</taxon>
        <taxon>Helicobacteraceae</taxon>
        <taxon>Helicobacter</taxon>
    </lineage>
</organism>
<comment type="similarity">
    <text evidence="1">Belongs to the TrbG/VirB9 family.</text>
</comment>
<reference evidence="4 5" key="1">
    <citation type="journal article" date="2014" name="Genome Announc.">
        <title>Draft genome sequences of eight enterohepatic helicobacter species isolated from both laboratory and wild rodents.</title>
        <authorList>
            <person name="Sheh A."/>
            <person name="Shen Z."/>
            <person name="Fox J.G."/>
        </authorList>
    </citation>
    <scope>NUCLEOTIDE SEQUENCE [LARGE SCALE GENOMIC DNA]</scope>
    <source>
        <strain evidence="4 5">ATCC 700114</strain>
    </source>
</reference>
<evidence type="ECO:0000256" key="1">
    <source>
        <dbReference type="ARBA" id="ARBA00006135"/>
    </source>
</evidence>
<comment type="caution">
    <text evidence="4">The sequence shown here is derived from an EMBL/GenBank/DDBJ whole genome shotgun (WGS) entry which is preliminary data.</text>
</comment>
<keyword evidence="3" id="KW-0812">Transmembrane</keyword>
<dbReference type="InterPro" id="IPR010258">
    <property type="entry name" value="Conjugal_tfr_TrbG/VirB9/CagX"/>
</dbReference>
<name>A0A4U8SEW4_9HELI</name>
<sequence length="406" mass="47237">METKHNEAENDKIKTKHKKLLCIIIFAIVLYGLHYKVYASWTEADQTEYEKRMQQGQAQSLEMAKELAKIQADSLREQEQIKLESKRRAESPLMNSSQKDFSSSLVINKNEKTNNISKSINSAKPAHKNVKMPYYNLNKKEGESLSKEEMEMLANAYRLQNLKALQQNFFNKDYDDSSNTLNVLKPKEHTIKIRTRYAMTSTIIMESKIVGYILGDSVGFEVKELPHMENALSIRPKLIGIDTNLTIFTQDKRIYNLYIFSTDYKSKNPPNLIVNIQTPYTKEEKEQLELEKKKTIELDRKTYLTIGDGIDSLKIKREDIDTRYIQKTKKKYAFLFAEQVFSDKQFTYFKYNKENMPEMPAVWVVVDKKDSPIASRIIGDYLVAETTANNFTIRIGDAYVCVRKKK</sequence>
<evidence type="ECO:0000256" key="2">
    <source>
        <dbReference type="ARBA" id="ARBA00022729"/>
    </source>
</evidence>
<dbReference type="OrthoDB" id="5515031at2"/>
<gene>
    <name evidence="4" type="ORF">LS81_001285</name>
</gene>